<reference evidence="1" key="2">
    <citation type="journal article" date="2021" name="Microbiome">
        <title>Successional dynamics and alternative stable states in a saline activated sludge microbial community over 9 years.</title>
        <authorList>
            <person name="Wang Y."/>
            <person name="Ye J."/>
            <person name="Ju F."/>
            <person name="Liu L."/>
            <person name="Boyd J.A."/>
            <person name="Deng Y."/>
            <person name="Parks D.H."/>
            <person name="Jiang X."/>
            <person name="Yin X."/>
            <person name="Woodcroft B.J."/>
            <person name="Tyson G.W."/>
            <person name="Hugenholtz P."/>
            <person name="Polz M.F."/>
            <person name="Zhang T."/>
        </authorList>
    </citation>
    <scope>NUCLEOTIDE SEQUENCE</scope>
    <source>
        <strain evidence="1">HKST-UBA02</strain>
    </source>
</reference>
<organism evidence="1 2">
    <name type="scientific">candidate division WWE3 bacterium</name>
    <dbReference type="NCBI Taxonomy" id="2053526"/>
    <lineage>
        <taxon>Bacteria</taxon>
        <taxon>Katanobacteria</taxon>
    </lineage>
</organism>
<reference evidence="1" key="1">
    <citation type="submission" date="2020-04" db="EMBL/GenBank/DDBJ databases">
        <authorList>
            <person name="Zhang T."/>
        </authorList>
    </citation>
    <scope>NUCLEOTIDE SEQUENCE</scope>
    <source>
        <strain evidence="1">HKST-UBA02</strain>
    </source>
</reference>
<evidence type="ECO:0000313" key="1">
    <source>
        <dbReference type="EMBL" id="MCA9397208.1"/>
    </source>
</evidence>
<dbReference type="GO" id="GO:0004113">
    <property type="term" value="F:2',3'-cyclic-nucleotide 3'-phosphodiesterase activity"/>
    <property type="evidence" value="ECO:0007669"/>
    <property type="project" value="TreeGrafter"/>
</dbReference>
<accession>A0A955LUV1</accession>
<gene>
    <name evidence="1" type="ORF">KC573_00100</name>
</gene>
<proteinExistence type="predicted"/>
<dbReference type="PANTHER" id="PTHR36303:SF1">
    <property type="entry name" value="2',3'-CYCLIC-NUCLEOTIDE 2'-PHOSPHODIESTERASE"/>
    <property type="match status" value="1"/>
</dbReference>
<evidence type="ECO:0000313" key="2">
    <source>
        <dbReference type="Proteomes" id="UP000699691"/>
    </source>
</evidence>
<dbReference type="InterPro" id="IPR029052">
    <property type="entry name" value="Metallo-depent_PP-like"/>
</dbReference>
<dbReference type="Proteomes" id="UP000699691">
    <property type="component" value="Unassembled WGS sequence"/>
</dbReference>
<protein>
    <submittedName>
        <fullName evidence="1">YmdB family metallophosphoesterase</fullName>
    </submittedName>
</protein>
<sequence length="262" mass="28795">MKLLFIGDIVSRLGRQTVTRVLPSIKKEHAIDFVIANAENLAGGRGASVDTLHEMMRSGIDYFTSGDHIFWGEDAEKILEDEGMRVLRPANFPDDVIGRGYYVLNVGGTKLGIISLVGKTFETPPVGATDIFRTADRILEEIGMNYPILIDVHSEFTSEKIAFANYVSDRVSVVVGTHTHVGTVDARIINSRTGFVSDVGMVGPYDSVIGVETDIIIAKQMYPYPQRFEWVKSGTAVFNSVFADISDEGVCVDFGRIDQVIP</sequence>
<name>A0A955LUV1_UNCKA</name>
<dbReference type="Gene3D" id="3.60.21.10">
    <property type="match status" value="1"/>
</dbReference>
<dbReference type="EMBL" id="JAGQKY010000002">
    <property type="protein sequence ID" value="MCA9397208.1"/>
    <property type="molecule type" value="Genomic_DNA"/>
</dbReference>
<dbReference type="PANTHER" id="PTHR36303">
    <property type="entry name" value="2',3'-CYCLIC-NUCLEOTIDE 2'-PHOSPHODIESTERASE"/>
    <property type="match status" value="1"/>
</dbReference>
<dbReference type="AlphaFoldDB" id="A0A955LUV1"/>
<dbReference type="SUPFAM" id="SSF56300">
    <property type="entry name" value="Metallo-dependent phosphatases"/>
    <property type="match status" value="1"/>
</dbReference>
<dbReference type="Pfam" id="PF13277">
    <property type="entry name" value="YmdB"/>
    <property type="match status" value="1"/>
</dbReference>
<comment type="caution">
    <text evidence="1">The sequence shown here is derived from an EMBL/GenBank/DDBJ whole genome shotgun (WGS) entry which is preliminary data.</text>
</comment>
<dbReference type="InterPro" id="IPR005235">
    <property type="entry name" value="YmdB-like"/>
</dbReference>